<dbReference type="PRINTS" id="PR00300">
    <property type="entry name" value="CLPPROTEASEA"/>
</dbReference>
<dbReference type="InterPro" id="IPR001270">
    <property type="entry name" value="ClpA/B"/>
</dbReference>
<evidence type="ECO:0000313" key="4">
    <source>
        <dbReference type="EMBL" id="KKP34635.1"/>
    </source>
</evidence>
<dbReference type="Gene3D" id="1.10.8.60">
    <property type="match status" value="1"/>
</dbReference>
<dbReference type="PANTHER" id="PTHR11638:SF18">
    <property type="entry name" value="HEAT SHOCK PROTEIN 104"/>
    <property type="match status" value="1"/>
</dbReference>
<keyword evidence="4" id="KW-0378">Hydrolase</keyword>
<evidence type="ECO:0000256" key="2">
    <source>
        <dbReference type="ARBA" id="ARBA00022840"/>
    </source>
</evidence>
<dbReference type="SUPFAM" id="SSF52540">
    <property type="entry name" value="P-loop containing nucleoside triphosphate hydrolases"/>
    <property type="match status" value="1"/>
</dbReference>
<dbReference type="EMBL" id="LBOK01000034">
    <property type="protein sequence ID" value="KKP34635.1"/>
    <property type="molecule type" value="Genomic_DNA"/>
</dbReference>
<evidence type="ECO:0000256" key="1">
    <source>
        <dbReference type="ARBA" id="ARBA00022741"/>
    </source>
</evidence>
<keyword evidence="2 4" id="KW-0067">ATP-binding</keyword>
<gene>
    <name evidence="4" type="ORF">UR23_C0034G0007</name>
</gene>
<dbReference type="SMART" id="SM01086">
    <property type="entry name" value="ClpB_D2-small"/>
    <property type="match status" value="1"/>
</dbReference>
<name>A0A0G0B759_9BACT</name>
<feature type="domain" description="Clp ATPase C-terminal" evidence="3">
    <location>
        <begin position="104"/>
        <end position="185"/>
    </location>
</feature>
<proteinExistence type="predicted"/>
<reference evidence="4 5" key="1">
    <citation type="journal article" date="2015" name="Nature">
        <title>rRNA introns, odd ribosomes, and small enigmatic genomes across a large radiation of phyla.</title>
        <authorList>
            <person name="Brown C.T."/>
            <person name="Hug L.A."/>
            <person name="Thomas B.C."/>
            <person name="Sharon I."/>
            <person name="Castelle C.J."/>
            <person name="Singh A."/>
            <person name="Wilkins M.J."/>
            <person name="Williams K.H."/>
            <person name="Banfield J.F."/>
        </authorList>
    </citation>
    <scope>NUCLEOTIDE SEQUENCE [LARGE SCALE GENOMIC DNA]</scope>
</reference>
<evidence type="ECO:0000259" key="3">
    <source>
        <dbReference type="SMART" id="SM01086"/>
    </source>
</evidence>
<dbReference type="GO" id="GO:0005737">
    <property type="term" value="C:cytoplasm"/>
    <property type="evidence" value="ECO:0007669"/>
    <property type="project" value="TreeGrafter"/>
</dbReference>
<dbReference type="Pfam" id="PF10431">
    <property type="entry name" value="ClpB_D2-small"/>
    <property type="match status" value="1"/>
</dbReference>
<protein>
    <submittedName>
        <fullName evidence="4">ATP-dependent Clp protease ATP-binding subunit ClpC</fullName>
    </submittedName>
</protein>
<dbReference type="GO" id="GO:0005524">
    <property type="term" value="F:ATP binding"/>
    <property type="evidence" value="ECO:0007669"/>
    <property type="project" value="UniProtKB-KW"/>
</dbReference>
<dbReference type="PANTHER" id="PTHR11638">
    <property type="entry name" value="ATP-DEPENDENT CLP PROTEASE"/>
    <property type="match status" value="1"/>
</dbReference>
<dbReference type="Gene3D" id="3.40.50.300">
    <property type="entry name" value="P-loop containing nucleotide triphosphate hydrolases"/>
    <property type="match status" value="1"/>
</dbReference>
<dbReference type="InterPro" id="IPR027417">
    <property type="entry name" value="P-loop_NTPase"/>
</dbReference>
<dbReference type="GO" id="GO:0034605">
    <property type="term" value="P:cellular response to heat"/>
    <property type="evidence" value="ECO:0007669"/>
    <property type="project" value="TreeGrafter"/>
</dbReference>
<dbReference type="InterPro" id="IPR003959">
    <property type="entry name" value="ATPase_AAA_core"/>
</dbReference>
<dbReference type="AlphaFoldDB" id="A0A0G0B759"/>
<dbReference type="GO" id="GO:0008233">
    <property type="term" value="F:peptidase activity"/>
    <property type="evidence" value="ECO:0007669"/>
    <property type="project" value="UniProtKB-KW"/>
</dbReference>
<dbReference type="Pfam" id="PF07724">
    <property type="entry name" value="AAA_2"/>
    <property type="match status" value="1"/>
</dbReference>
<dbReference type="GO" id="GO:0016887">
    <property type="term" value="F:ATP hydrolysis activity"/>
    <property type="evidence" value="ECO:0007669"/>
    <property type="project" value="InterPro"/>
</dbReference>
<accession>A0A0G0B759</accession>
<keyword evidence="4" id="KW-0645">Protease</keyword>
<organism evidence="4 5">
    <name type="scientific">Candidatus Roizmanbacteria bacterium GW2011_GWA2_32_13</name>
    <dbReference type="NCBI Taxonomy" id="1618475"/>
    <lineage>
        <taxon>Bacteria</taxon>
        <taxon>Candidatus Roizmaniibacteriota</taxon>
    </lineage>
</organism>
<comment type="caution">
    <text evidence="4">The sequence shown here is derived from an EMBL/GenBank/DDBJ whole genome shotgun (WGS) entry which is preliminary data.</text>
</comment>
<keyword evidence="1" id="KW-0547">Nucleotide-binding</keyword>
<dbReference type="GO" id="GO:0006508">
    <property type="term" value="P:proteolysis"/>
    <property type="evidence" value="ECO:0007669"/>
    <property type="project" value="UniProtKB-KW"/>
</dbReference>
<dbReference type="InterPro" id="IPR050130">
    <property type="entry name" value="ClpA_ClpB"/>
</dbReference>
<evidence type="ECO:0000313" key="5">
    <source>
        <dbReference type="Proteomes" id="UP000034349"/>
    </source>
</evidence>
<sequence>MEIIVLFDEIEKAHYQIFNILLQILEDGYLTDSAGKKVDFKNTIVILTSNAGTNVLKNKREIGFEKQNKYNYEEMSQELKKSLRNILSIELLNRLDEIIVFKDLDYDEIKLIIKNHLQKLSEFLLNEKNIKLKILPELIDKLAKLSYKEGEGARMVRRIIENKVINKITEGIIKGKIKKGQTVKF</sequence>
<dbReference type="InterPro" id="IPR019489">
    <property type="entry name" value="Clp_ATPase_C"/>
</dbReference>
<dbReference type="Proteomes" id="UP000034349">
    <property type="component" value="Unassembled WGS sequence"/>
</dbReference>